<feature type="compositionally biased region" description="Basic and acidic residues" evidence="1">
    <location>
        <begin position="1"/>
        <end position="15"/>
    </location>
</feature>
<feature type="region of interest" description="Disordered" evidence="1">
    <location>
        <begin position="1"/>
        <end position="95"/>
    </location>
</feature>
<evidence type="ECO:0000313" key="2">
    <source>
        <dbReference type="EMBL" id="CAD1845955.1"/>
    </source>
</evidence>
<dbReference type="AlphaFoldDB" id="A0A6V7QT84"/>
<evidence type="ECO:0000256" key="1">
    <source>
        <dbReference type="SAM" id="MobiDB-lite"/>
    </source>
</evidence>
<protein>
    <submittedName>
        <fullName evidence="2">Uncharacterized protein</fullName>
    </submittedName>
</protein>
<accession>A0A6V7QT84</accession>
<organism evidence="2">
    <name type="scientific">Ananas comosus var. bracteatus</name>
    <name type="common">red pineapple</name>
    <dbReference type="NCBI Taxonomy" id="296719"/>
    <lineage>
        <taxon>Eukaryota</taxon>
        <taxon>Viridiplantae</taxon>
        <taxon>Streptophyta</taxon>
        <taxon>Embryophyta</taxon>
        <taxon>Tracheophyta</taxon>
        <taxon>Spermatophyta</taxon>
        <taxon>Magnoliopsida</taxon>
        <taxon>Liliopsida</taxon>
        <taxon>Poales</taxon>
        <taxon>Bromeliaceae</taxon>
        <taxon>Bromelioideae</taxon>
        <taxon>Ananas</taxon>
    </lineage>
</organism>
<feature type="compositionally biased region" description="Basic residues" evidence="1">
    <location>
        <begin position="16"/>
        <end position="40"/>
    </location>
</feature>
<dbReference type="EMBL" id="CAJEUB010000009">
    <property type="protein sequence ID" value="CAD1845955.1"/>
    <property type="molecule type" value="Genomic_DNA"/>
</dbReference>
<sequence>MVKERSQWGEPEARAFRRSSSGRRGRAALRPRQPPRRRSPSGKQAWAALWDPPQACLSPAAMPCGSDGQISGAEAKRESKTHRAVGSAEKANPRTVYPFARQLDRTHHPHRHPTSEQFHHRWLRIVRGYNNWYQSGTVPGPWAARIQQEQDRWRLSSCGELPQAIGVHR</sequence>
<name>A0A6V7QT84_ANACO</name>
<proteinExistence type="predicted"/>
<gene>
    <name evidence="2" type="ORF">CB5_LOCUS29166</name>
</gene>
<reference evidence="2" key="1">
    <citation type="submission" date="2020-07" db="EMBL/GenBank/DDBJ databases">
        <authorList>
            <person name="Lin J."/>
        </authorList>
    </citation>
    <scope>NUCLEOTIDE SEQUENCE</scope>
</reference>